<evidence type="ECO:0000256" key="1">
    <source>
        <dbReference type="SAM" id="Phobius"/>
    </source>
</evidence>
<keyword evidence="1" id="KW-0812">Transmembrane</keyword>
<feature type="transmembrane region" description="Helical" evidence="1">
    <location>
        <begin position="66"/>
        <end position="90"/>
    </location>
</feature>
<protein>
    <submittedName>
        <fullName evidence="2">Uncharacterized protein</fullName>
    </submittedName>
</protein>
<accession>E6U957</accession>
<evidence type="ECO:0000313" key="3">
    <source>
        <dbReference type="Proteomes" id="UP000001551"/>
    </source>
</evidence>
<feature type="transmembrane region" description="Helical" evidence="1">
    <location>
        <begin position="121"/>
        <end position="139"/>
    </location>
</feature>
<keyword evidence="3" id="KW-1185">Reference proteome</keyword>
<sequence length="286" mass="32058">MALNHMKKFHIIPHMSIYQPAIHGRKEKYITNNMYCIFNIFFRLSTKVQRWSVKHSENSILKQYKIIVFFICLLLLVLFAATNAIFLGYLFLAAFLSWYVMNLVTASFIMLSSIRGFFKNAFSFSVVLFVLLLLLLVPLENVLSNTVGTSVAGIIILVSSLLIACLIWSFISCCADTSVSILANAILTGLVGIVSQICNYLLLFLPSNIAVNLPIFETFVNEMGNYGYTVTQALQLAVNTLFFPIAVILGVATIICALKKYWITKYNDGQDLIAYSKKSEAHKPST</sequence>
<dbReference type="KEGG" id="eha:Ethha_1684"/>
<feature type="transmembrane region" description="Helical" evidence="1">
    <location>
        <begin position="96"/>
        <end position="114"/>
    </location>
</feature>
<dbReference type="EMBL" id="CP002400">
    <property type="protein sequence ID" value="ADU27216.1"/>
    <property type="molecule type" value="Genomic_DNA"/>
</dbReference>
<dbReference type="AlphaFoldDB" id="E6U957"/>
<reference evidence="2 3" key="1">
    <citation type="submission" date="2010-12" db="EMBL/GenBank/DDBJ databases">
        <title>Complete sequence of Ethanoligenens harbinense YUAN-3.</title>
        <authorList>
            <person name="Lucas S."/>
            <person name="Copeland A."/>
            <person name="Lapidus A."/>
            <person name="Cheng J.-F."/>
            <person name="Bruce D."/>
            <person name="Goodwin L."/>
            <person name="Pitluck S."/>
            <person name="Chertkov O."/>
            <person name="Misra M."/>
            <person name="Detter J.C."/>
            <person name="Han C."/>
            <person name="Tapia R."/>
            <person name="Land M."/>
            <person name="Hauser L."/>
            <person name="Jeffries C."/>
            <person name="Kyrpides N."/>
            <person name="Ivanova N."/>
            <person name="Mikhailova N."/>
            <person name="Wang A."/>
            <person name="Mouttaki H."/>
            <person name="He Z."/>
            <person name="Zhou J."/>
            <person name="Hemme C.L."/>
            <person name="Woyke T."/>
        </authorList>
    </citation>
    <scope>NUCLEOTIDE SEQUENCE [LARGE SCALE GENOMIC DNA]</scope>
    <source>
        <strain evidence="3">DSM 18485 / JCM 12961 / CGMCC 1.5033 / YUAN-3</strain>
    </source>
</reference>
<feature type="transmembrane region" description="Helical" evidence="1">
    <location>
        <begin position="151"/>
        <end position="171"/>
    </location>
</feature>
<dbReference type="HOGENOM" id="CLU_972340_0_0_9"/>
<dbReference type="eggNOG" id="ENOG502ZR4K">
    <property type="taxonomic scope" value="Bacteria"/>
</dbReference>
<feature type="transmembrane region" description="Helical" evidence="1">
    <location>
        <begin position="236"/>
        <end position="258"/>
    </location>
</feature>
<dbReference type="Proteomes" id="UP000001551">
    <property type="component" value="Chromosome"/>
</dbReference>
<evidence type="ECO:0000313" key="2">
    <source>
        <dbReference type="EMBL" id="ADU27216.1"/>
    </source>
</evidence>
<name>E6U957_ETHHY</name>
<keyword evidence="1" id="KW-0472">Membrane</keyword>
<gene>
    <name evidence="2" type="ordered locus">Ethha_1684</name>
</gene>
<proteinExistence type="predicted"/>
<feature type="transmembrane region" description="Helical" evidence="1">
    <location>
        <begin position="183"/>
        <end position="205"/>
    </location>
</feature>
<keyword evidence="1" id="KW-1133">Transmembrane helix</keyword>
<organism evidence="2 3">
    <name type="scientific">Ethanoligenens harbinense (strain DSM 18485 / JCM 12961 / CGMCC 1.5033 / YUAN-3)</name>
    <dbReference type="NCBI Taxonomy" id="663278"/>
    <lineage>
        <taxon>Bacteria</taxon>
        <taxon>Bacillati</taxon>
        <taxon>Bacillota</taxon>
        <taxon>Clostridia</taxon>
        <taxon>Eubacteriales</taxon>
        <taxon>Oscillospiraceae</taxon>
        <taxon>Ethanoligenens</taxon>
    </lineage>
</organism>